<dbReference type="SUPFAM" id="SSF52980">
    <property type="entry name" value="Restriction endonuclease-like"/>
    <property type="match status" value="1"/>
</dbReference>
<dbReference type="InterPro" id="IPR011335">
    <property type="entry name" value="Restrct_endonuc-II-like"/>
</dbReference>
<evidence type="ECO:0000313" key="1">
    <source>
        <dbReference type="EMBL" id="MDO7880922.1"/>
    </source>
</evidence>
<gene>
    <name evidence="1" type="ORF">Q5716_01640</name>
</gene>
<sequence length="178" mass="20179">MITTIHGIRVTSPAATWVDIAAELSLRDLVAVGDHFIFGGRPLTSRAALQDEILARTGQRGVKRARAAWDLLDEGSESRRESHLRVLLVSNGLGQFQSNVWVATSDGHRYRGDLVDPARKIIIEYQSAFHHDPQRQQADMVRRSRLQADGWIVIEVSRRDLDHATDLLDRIRRTLARR</sequence>
<dbReference type="RefSeq" id="WP_305001347.1">
    <property type="nucleotide sequence ID" value="NZ_JAUQUB010000001.1"/>
</dbReference>
<protein>
    <recommendedName>
        <fullName evidence="3">DUF559 domain-containing protein</fullName>
    </recommendedName>
</protein>
<name>A0ABT9BIS4_9MICO</name>
<evidence type="ECO:0000313" key="2">
    <source>
        <dbReference type="Proteomes" id="UP001241072"/>
    </source>
</evidence>
<dbReference type="Proteomes" id="UP001241072">
    <property type="component" value="Unassembled WGS sequence"/>
</dbReference>
<accession>A0ABT9BIS4</accession>
<dbReference type="Gene3D" id="3.40.960.10">
    <property type="entry name" value="VSR Endonuclease"/>
    <property type="match status" value="1"/>
</dbReference>
<dbReference type="EMBL" id="JAUQUB010000001">
    <property type="protein sequence ID" value="MDO7880922.1"/>
    <property type="molecule type" value="Genomic_DNA"/>
</dbReference>
<evidence type="ECO:0008006" key="3">
    <source>
        <dbReference type="Google" id="ProtNLM"/>
    </source>
</evidence>
<comment type="caution">
    <text evidence="1">The sequence shown here is derived from an EMBL/GenBank/DDBJ whole genome shotgun (WGS) entry which is preliminary data.</text>
</comment>
<reference evidence="1 2" key="1">
    <citation type="submission" date="2023-07" db="EMBL/GenBank/DDBJ databases">
        <title>Protaetiibacter sp. nov WY-16 isolated from soil.</title>
        <authorList>
            <person name="Liu B."/>
            <person name="Wan Y."/>
        </authorList>
    </citation>
    <scope>NUCLEOTIDE SEQUENCE [LARGE SCALE GENOMIC DNA]</scope>
    <source>
        <strain evidence="1 2">WY-16</strain>
    </source>
</reference>
<organism evidence="1 2">
    <name type="scientific">Antiquaquibacter soli</name>
    <dbReference type="NCBI Taxonomy" id="3064523"/>
    <lineage>
        <taxon>Bacteria</taxon>
        <taxon>Bacillati</taxon>
        <taxon>Actinomycetota</taxon>
        <taxon>Actinomycetes</taxon>
        <taxon>Micrococcales</taxon>
        <taxon>Microbacteriaceae</taxon>
        <taxon>Antiquaquibacter</taxon>
    </lineage>
</organism>
<keyword evidence="2" id="KW-1185">Reference proteome</keyword>
<proteinExistence type="predicted"/>